<comment type="similarity">
    <text evidence="2 8">Belongs to the inorganic phosphate transporter (PiT) (TC 2.A.20) family.</text>
</comment>
<dbReference type="GO" id="GO:0016020">
    <property type="term" value="C:membrane"/>
    <property type="evidence" value="ECO:0007669"/>
    <property type="project" value="UniProtKB-SubCell"/>
</dbReference>
<keyword evidence="3 8" id="KW-0813">Transport</keyword>
<proteinExistence type="inferred from homology"/>
<protein>
    <recommendedName>
        <fullName evidence="8">Phosphate transporter</fullName>
    </recommendedName>
</protein>
<evidence type="ECO:0000256" key="6">
    <source>
        <dbReference type="ARBA" id="ARBA00022989"/>
    </source>
</evidence>
<dbReference type="InterPro" id="IPR032675">
    <property type="entry name" value="LRR_dom_sf"/>
</dbReference>
<dbReference type="WBParaSite" id="jg14502">
    <property type="protein sequence ID" value="jg14502"/>
    <property type="gene ID" value="jg14502"/>
</dbReference>
<dbReference type="SUPFAM" id="SSF52047">
    <property type="entry name" value="RNI-like"/>
    <property type="match status" value="1"/>
</dbReference>
<evidence type="ECO:0000256" key="8">
    <source>
        <dbReference type="RuleBase" id="RU363058"/>
    </source>
</evidence>
<keyword evidence="7 8" id="KW-0472">Membrane</keyword>
<evidence type="ECO:0000256" key="7">
    <source>
        <dbReference type="ARBA" id="ARBA00023136"/>
    </source>
</evidence>
<keyword evidence="5 8" id="KW-0812">Transmembrane</keyword>
<comment type="function">
    <text evidence="8">Sodium-phosphate symporter.</text>
</comment>
<dbReference type="InterPro" id="IPR001204">
    <property type="entry name" value="Phos_transporter"/>
</dbReference>
<dbReference type="Gene3D" id="3.80.10.10">
    <property type="entry name" value="Ribonuclease Inhibitor"/>
    <property type="match status" value="1"/>
</dbReference>
<evidence type="ECO:0000313" key="10">
    <source>
        <dbReference type="WBParaSite" id="jg14502"/>
    </source>
</evidence>
<sequence length="431" mass="48295">MRGMDGLHWDNVIKIVVSWIVSPVLSGLISAVFYLIFDFAVFRRKDSLKSGFQIMPIFILLAIGALAALVFQFVIRGFLVKWVKKEGQIMTTQSAESTTLSDTERNHFQYGTSPNQHPQRPKTLKSFLKWLLPDRKRINDQPTLRLFSAIQVFTGCFTGFSHGSKDIPNTIAPLATLLYVFSSHSVPKPQETSLWILMYGSLGTCVGFWMLGHRVIRTVGKEFTEINPFAGFCVELGAAITVLIASKLGIPISMTLCIVGSVVAVGAVRGSTPVDWLFFEIFLPCDCKQRLLEFFASHDQINTKKCMGLMSRPMFGCNLTRLYFYLSDQLTDDILESLTTYSQQLQHVTIIECPLITDHGVISVTINQKRLGRLELRGLNKLTSQALKFVKSPLLYSVDLSGCSQIGSEGVFYLVFNNPSIRHLCLNHCEV</sequence>
<reference evidence="10" key="1">
    <citation type="submission" date="2022-11" db="UniProtKB">
        <authorList>
            <consortium name="WormBaseParasite"/>
        </authorList>
    </citation>
    <scope>IDENTIFICATION</scope>
</reference>
<organism evidence="9 10">
    <name type="scientific">Ditylenchus dipsaci</name>
    <dbReference type="NCBI Taxonomy" id="166011"/>
    <lineage>
        <taxon>Eukaryota</taxon>
        <taxon>Metazoa</taxon>
        <taxon>Ecdysozoa</taxon>
        <taxon>Nematoda</taxon>
        <taxon>Chromadorea</taxon>
        <taxon>Rhabditida</taxon>
        <taxon>Tylenchina</taxon>
        <taxon>Tylenchomorpha</taxon>
        <taxon>Sphaerularioidea</taxon>
        <taxon>Anguinidae</taxon>
        <taxon>Anguininae</taxon>
        <taxon>Ditylenchus</taxon>
    </lineage>
</organism>
<dbReference type="PANTHER" id="PTHR11101:SF80">
    <property type="entry name" value="PHOSPHATE TRANSPORTER"/>
    <property type="match status" value="1"/>
</dbReference>
<name>A0A915D1U6_9BILA</name>
<accession>A0A915D1U6</accession>
<dbReference type="AlphaFoldDB" id="A0A915D1U6"/>
<evidence type="ECO:0000256" key="1">
    <source>
        <dbReference type="ARBA" id="ARBA00004141"/>
    </source>
</evidence>
<keyword evidence="9" id="KW-1185">Reference proteome</keyword>
<dbReference type="Pfam" id="PF01384">
    <property type="entry name" value="PHO4"/>
    <property type="match status" value="1"/>
</dbReference>
<feature type="transmembrane region" description="Helical" evidence="8">
    <location>
        <begin position="20"/>
        <end position="42"/>
    </location>
</feature>
<feature type="transmembrane region" description="Helical" evidence="8">
    <location>
        <begin position="223"/>
        <end position="244"/>
    </location>
</feature>
<feature type="transmembrane region" description="Helical" evidence="8">
    <location>
        <begin position="192"/>
        <end position="211"/>
    </location>
</feature>
<feature type="transmembrane region" description="Helical" evidence="8">
    <location>
        <begin position="54"/>
        <end position="75"/>
    </location>
</feature>
<evidence type="ECO:0000256" key="2">
    <source>
        <dbReference type="ARBA" id="ARBA00009916"/>
    </source>
</evidence>
<dbReference type="Proteomes" id="UP000887574">
    <property type="component" value="Unplaced"/>
</dbReference>
<dbReference type="PANTHER" id="PTHR11101">
    <property type="entry name" value="PHOSPHATE TRANSPORTER"/>
    <property type="match status" value="1"/>
</dbReference>
<evidence type="ECO:0000256" key="4">
    <source>
        <dbReference type="ARBA" id="ARBA00022592"/>
    </source>
</evidence>
<dbReference type="InterPro" id="IPR006553">
    <property type="entry name" value="Leu-rich_rpt_Cys-con_subtyp"/>
</dbReference>
<comment type="subcellular location">
    <subcellularLocation>
        <location evidence="1 8">Membrane</location>
        <topology evidence="1 8">Multi-pass membrane protein</topology>
    </subcellularLocation>
</comment>
<keyword evidence="4 8" id="KW-0592">Phosphate transport</keyword>
<keyword evidence="6 8" id="KW-1133">Transmembrane helix</keyword>
<evidence type="ECO:0000313" key="9">
    <source>
        <dbReference type="Proteomes" id="UP000887574"/>
    </source>
</evidence>
<dbReference type="GO" id="GO:0035435">
    <property type="term" value="P:phosphate ion transmembrane transport"/>
    <property type="evidence" value="ECO:0007669"/>
    <property type="project" value="TreeGrafter"/>
</dbReference>
<evidence type="ECO:0000256" key="3">
    <source>
        <dbReference type="ARBA" id="ARBA00022448"/>
    </source>
</evidence>
<dbReference type="GO" id="GO:0005315">
    <property type="term" value="F:phosphate transmembrane transporter activity"/>
    <property type="evidence" value="ECO:0007669"/>
    <property type="project" value="InterPro"/>
</dbReference>
<dbReference type="SMART" id="SM00367">
    <property type="entry name" value="LRR_CC"/>
    <property type="match status" value="2"/>
</dbReference>
<evidence type="ECO:0000256" key="5">
    <source>
        <dbReference type="ARBA" id="ARBA00022692"/>
    </source>
</evidence>
<feature type="transmembrane region" description="Helical" evidence="8">
    <location>
        <begin position="250"/>
        <end position="268"/>
    </location>
</feature>